<keyword evidence="5" id="KW-1185">Reference proteome</keyword>
<dbReference type="OrthoDB" id="3266428at2759"/>
<gene>
    <name evidence="4" type="ORF">D9615_010187</name>
</gene>
<dbReference type="GO" id="GO:0015074">
    <property type="term" value="P:DNA integration"/>
    <property type="evidence" value="ECO:0007669"/>
    <property type="project" value="InterPro"/>
</dbReference>
<evidence type="ECO:0000256" key="2">
    <source>
        <dbReference type="ARBA" id="ARBA00023172"/>
    </source>
</evidence>
<accession>A0A8H5GN38</accession>
<keyword evidence="1" id="KW-0238">DNA-binding</keyword>
<organism evidence="4 5">
    <name type="scientific">Tricholomella constricta</name>
    <dbReference type="NCBI Taxonomy" id="117010"/>
    <lineage>
        <taxon>Eukaryota</taxon>
        <taxon>Fungi</taxon>
        <taxon>Dikarya</taxon>
        <taxon>Basidiomycota</taxon>
        <taxon>Agaricomycotina</taxon>
        <taxon>Agaricomycetes</taxon>
        <taxon>Agaricomycetidae</taxon>
        <taxon>Agaricales</taxon>
        <taxon>Tricholomatineae</taxon>
        <taxon>Lyophyllaceae</taxon>
        <taxon>Tricholomella</taxon>
    </lineage>
</organism>
<dbReference type="Proteomes" id="UP000565441">
    <property type="component" value="Unassembled WGS sequence"/>
</dbReference>
<evidence type="ECO:0008006" key="6">
    <source>
        <dbReference type="Google" id="ProtNLM"/>
    </source>
</evidence>
<feature type="region of interest" description="Disordered" evidence="3">
    <location>
        <begin position="579"/>
        <end position="598"/>
    </location>
</feature>
<dbReference type="InterPro" id="IPR011010">
    <property type="entry name" value="DNA_brk_join_enz"/>
</dbReference>
<dbReference type="PANTHER" id="PTHR34605">
    <property type="entry name" value="PHAGE_INTEGRASE DOMAIN-CONTAINING PROTEIN"/>
    <property type="match status" value="1"/>
</dbReference>
<dbReference type="SUPFAM" id="SSF56349">
    <property type="entry name" value="DNA breaking-rejoining enzymes"/>
    <property type="match status" value="1"/>
</dbReference>
<evidence type="ECO:0000256" key="3">
    <source>
        <dbReference type="SAM" id="MobiDB-lite"/>
    </source>
</evidence>
<protein>
    <recommendedName>
        <fullName evidence="6">DNA breaking-rejoining enzyme</fullName>
    </recommendedName>
</protein>
<evidence type="ECO:0000313" key="5">
    <source>
        <dbReference type="Proteomes" id="UP000565441"/>
    </source>
</evidence>
<sequence>MSTRLPNAGIPGPISEDFNFDAHLSLPDALDNVKETPCPRPADLDIGPPLRRSYGFTDEEFQEFVDSEVLCSTLSPLPVTLVRLIEGERARLKKVAEVDRQTEKDREKEAETKTRTKLLGSMHLVDPVKRVPARRDRITIPTTYLLCIKNKMCPPLNFFTNERMETVNYLPQEVHYKLLRPWGDEDSSEKVQLLDMPKMISLWGSDESYTCLSPFRFVEASNNLLAALELLCNPSPSVATIGTESPVSIPQETAPTFATEYKKHRDFFTQLDNFEVTYSDWYSFELKARRDILKGVLFDWDAYASEVLLRVRLGDLERERRSAPAVFKRHADSEPFSSNKMPRFSRGEAPPTSLRSRQPFRPGPTRMPQCLICAKGHSFRDHPTSSTSFEDGKPFFARVRNNTLWTAKPHKGGGAKKICIFYNLNKFCDNRHGADALHVARAPLGTQAMSFDIKAFHRTCPALPDHKPFLVVSFGGAFYLDHVHPFGARPASSNSGQTANASIDIWHAEVQTSSLFLKYEDDVEAFRFPVAAGPFHEGGPNGLLPRTPMFESTQYPARTTSSTIAPGLFRCLRRSVPSSNQPAVQRQPPPLETLPAPPRVTSCTVAPGLFVANPNPLSLAARSLPSHKTQPPRELSQIYHLLLESLSESTRQSYGAGLLRFTQFCDRLRVSENLRMPASDALLSAFIADASSSCSGACVRNWLSGLRAWHIIHRAEWHGRDPWVLSLQKTADKFGIPFKRPPRNPITARHLLCLRNDLDLDSPFGAAVWAAALVAFWGCRGLGEILPPSTSFSPSRHVSSSSNFKSSFVNGSKVITFHIPHTKTSPTGIQCILTATNNIFCPISALDKHLRLNHPSSSSHLFAFRTEISSTPLIKSLFLSTTSKIFLAHSLDPVFGHSYRIGGVIELLASGVPPEVIMKLGGWSSLCFLLYWRRLDFLVPNAITRAWATLRQEFAHKYKLPM</sequence>
<dbReference type="InterPro" id="IPR052925">
    <property type="entry name" value="Phage_Integrase-like_Recomb"/>
</dbReference>
<reference evidence="4 5" key="1">
    <citation type="journal article" date="2020" name="ISME J.">
        <title>Uncovering the hidden diversity of litter-decomposition mechanisms in mushroom-forming fungi.</title>
        <authorList>
            <person name="Floudas D."/>
            <person name="Bentzer J."/>
            <person name="Ahren D."/>
            <person name="Johansson T."/>
            <person name="Persson P."/>
            <person name="Tunlid A."/>
        </authorList>
    </citation>
    <scope>NUCLEOTIDE SEQUENCE [LARGE SCALE GENOMIC DNA]</scope>
    <source>
        <strain evidence="4 5">CBS 661.87</strain>
    </source>
</reference>
<dbReference type="InterPro" id="IPR010998">
    <property type="entry name" value="Integrase_recombinase_N"/>
</dbReference>
<dbReference type="Gene3D" id="1.10.443.10">
    <property type="entry name" value="Intergrase catalytic core"/>
    <property type="match status" value="1"/>
</dbReference>
<dbReference type="Gene3D" id="1.10.150.130">
    <property type="match status" value="1"/>
</dbReference>
<comment type="caution">
    <text evidence="4">The sequence shown here is derived from an EMBL/GenBank/DDBJ whole genome shotgun (WGS) entry which is preliminary data.</text>
</comment>
<dbReference type="SUPFAM" id="SSF47823">
    <property type="entry name" value="lambda integrase-like, N-terminal domain"/>
    <property type="match status" value="1"/>
</dbReference>
<dbReference type="PANTHER" id="PTHR34605:SF3">
    <property type="entry name" value="P CELL-TYPE AGGLUTINATION PROTEIN MAP4-LIKE-RELATED"/>
    <property type="match status" value="1"/>
</dbReference>
<dbReference type="GO" id="GO:0003677">
    <property type="term" value="F:DNA binding"/>
    <property type="evidence" value="ECO:0007669"/>
    <property type="project" value="UniProtKB-KW"/>
</dbReference>
<dbReference type="AlphaFoldDB" id="A0A8H5GN38"/>
<dbReference type="InterPro" id="IPR013762">
    <property type="entry name" value="Integrase-like_cat_sf"/>
</dbReference>
<evidence type="ECO:0000256" key="1">
    <source>
        <dbReference type="ARBA" id="ARBA00023125"/>
    </source>
</evidence>
<name>A0A8H5GN38_9AGAR</name>
<keyword evidence="2" id="KW-0233">DNA recombination</keyword>
<feature type="compositionally biased region" description="Pro residues" evidence="3">
    <location>
        <begin position="587"/>
        <end position="598"/>
    </location>
</feature>
<evidence type="ECO:0000313" key="4">
    <source>
        <dbReference type="EMBL" id="KAF5368148.1"/>
    </source>
</evidence>
<proteinExistence type="predicted"/>
<dbReference type="EMBL" id="JAACJP010000062">
    <property type="protein sequence ID" value="KAF5368148.1"/>
    <property type="molecule type" value="Genomic_DNA"/>
</dbReference>
<dbReference type="GO" id="GO:0006310">
    <property type="term" value="P:DNA recombination"/>
    <property type="evidence" value="ECO:0007669"/>
    <property type="project" value="UniProtKB-KW"/>
</dbReference>
<feature type="region of interest" description="Disordered" evidence="3">
    <location>
        <begin position="329"/>
        <end position="363"/>
    </location>
</feature>